<reference evidence="3 4" key="1">
    <citation type="submission" date="2013-08" db="EMBL/GenBank/DDBJ databases">
        <title>Study of Ammonical-Nitrogen removal by Nitrification Denitrification process using lab isolates.</title>
        <authorList>
            <person name="Khardenavis A.A."/>
            <person name="Pal R.R."/>
            <person name="Kapley A."/>
            <person name="Qureshi A."/>
            <person name="Purohit H.J."/>
        </authorList>
    </citation>
    <scope>NUCLEOTIDE SEQUENCE [LARGE SCALE GENOMIC DNA]</scope>
    <source>
        <strain evidence="3 4">EGD-HP18</strain>
    </source>
</reference>
<sequence>MSRLTFINGAIVSASDVRKSWSKIVQCVKESHKPVFVYTKNTPEAVVLSFEEFQNMQEIVEAVRREQLGQQMVYDLLDINQLTGQPTKHMLLNHKGVFEEVNGQEK</sequence>
<comment type="function">
    <text evidence="2">Antitoxin component of a type II toxin-antitoxin (TA) system.</text>
</comment>
<proteinExistence type="inferred from homology"/>
<protein>
    <recommendedName>
        <fullName evidence="2">Antitoxin</fullName>
    </recommendedName>
</protein>
<evidence type="ECO:0000256" key="1">
    <source>
        <dbReference type="ARBA" id="ARBA00009981"/>
    </source>
</evidence>
<comment type="similarity">
    <text evidence="1 2">Belongs to the phD/YefM antitoxin family.</text>
</comment>
<dbReference type="Proteomes" id="UP000016517">
    <property type="component" value="Unassembled WGS sequence"/>
</dbReference>
<name>A0AAV3JYR3_ACIBA</name>
<evidence type="ECO:0000256" key="2">
    <source>
        <dbReference type="RuleBase" id="RU362080"/>
    </source>
</evidence>
<dbReference type="RefSeq" id="WP_016653393.1">
    <property type="nucleotide sequence ID" value="NZ_AVST01000073.1"/>
</dbReference>
<comment type="caution">
    <text evidence="3">The sequence shown here is derived from an EMBL/GenBank/DDBJ whole genome shotgun (WGS) entry which is preliminary data.</text>
</comment>
<dbReference type="Pfam" id="PF02604">
    <property type="entry name" value="PhdYeFM_antitox"/>
    <property type="match status" value="1"/>
</dbReference>
<dbReference type="InterPro" id="IPR036165">
    <property type="entry name" value="YefM-like_sf"/>
</dbReference>
<evidence type="ECO:0000313" key="4">
    <source>
        <dbReference type="Proteomes" id="UP000016517"/>
    </source>
</evidence>
<evidence type="ECO:0000313" key="3">
    <source>
        <dbReference type="EMBL" id="ERH68426.1"/>
    </source>
</evidence>
<accession>A0AAV3JYR3</accession>
<dbReference type="InterPro" id="IPR006442">
    <property type="entry name" value="Antitoxin_Phd/YefM"/>
</dbReference>
<organism evidence="3 4">
    <name type="scientific">Acinetobacter baumannii EGD-HP18</name>
    <dbReference type="NCBI Taxonomy" id="1358412"/>
    <lineage>
        <taxon>Bacteria</taxon>
        <taxon>Pseudomonadati</taxon>
        <taxon>Pseudomonadota</taxon>
        <taxon>Gammaproteobacteria</taxon>
        <taxon>Moraxellales</taxon>
        <taxon>Moraxellaceae</taxon>
        <taxon>Acinetobacter</taxon>
        <taxon>Acinetobacter calcoaceticus/baumannii complex</taxon>
    </lineage>
</organism>
<dbReference type="EMBL" id="AVST01000073">
    <property type="protein sequence ID" value="ERH68426.1"/>
    <property type="molecule type" value="Genomic_DNA"/>
</dbReference>
<dbReference type="Gene3D" id="3.40.1620.10">
    <property type="entry name" value="YefM-like domain"/>
    <property type="match status" value="1"/>
</dbReference>
<dbReference type="AlphaFoldDB" id="A0AAV3JYR3"/>
<gene>
    <name evidence="3" type="ORF">N173_19130</name>
</gene>
<dbReference type="SUPFAM" id="SSF143120">
    <property type="entry name" value="YefM-like"/>
    <property type="match status" value="1"/>
</dbReference>